<dbReference type="STRING" id="1448308.A0A2T2P066"/>
<sequence length="460" mass="52522">MEPAASLGQSIRPATNENWDHLLDRWDKNDDEILDFSVPDEDDGDDEGDDVDDVEEISEEEVMETEVRGKRFTKEEVADVINEAIALFTNKWHTQQQGKEDERLSKALGRWQEVGASGQDKQRELARRIKHNVEILTQRLDLMCGEICEQDWNSEGSIRRQCKVLEGTVEVLEHERWLEQVYDGWLNQVDGNDMPPSDGVQSTQRVEIIDFGSGSDDSEENDQDGNVTCSTSSAPRAAGGATSELTDHQSVEPVINYLEPRRKPQEPAVNLLTPRRNVLLVQSFTSQTSARVSAPVWHGENPKTASIHAVTKWAWADLTRNTDRKRIVMKAIQEIDATDREMLRTRVNTVKKRHLLTEIAKCAAMMVRGESRMRGVLPRDNYKIVVFTKLFLCWWMADNAFKRETPQRRLEELLQCLEDGSTDPGIFYDWVRYVFAHTFSEEALSTPHLPSQAEVIVIDD</sequence>
<evidence type="ECO:0000256" key="1">
    <source>
        <dbReference type="SAM" id="MobiDB-lite"/>
    </source>
</evidence>
<feature type="region of interest" description="Disordered" evidence="1">
    <location>
        <begin position="34"/>
        <end position="54"/>
    </location>
</feature>
<accession>A0A2T2P066</accession>
<reference evidence="3 4" key="1">
    <citation type="journal article" date="2018" name="Front. Microbiol.">
        <title>Genome-Wide Analysis of Corynespora cassiicola Leaf Fall Disease Putative Effectors.</title>
        <authorList>
            <person name="Lopez D."/>
            <person name="Ribeiro S."/>
            <person name="Label P."/>
            <person name="Fumanal B."/>
            <person name="Venisse J.S."/>
            <person name="Kohler A."/>
            <person name="de Oliveira R.R."/>
            <person name="Labutti K."/>
            <person name="Lipzen A."/>
            <person name="Lail K."/>
            <person name="Bauer D."/>
            <person name="Ohm R.A."/>
            <person name="Barry K.W."/>
            <person name="Spatafora J."/>
            <person name="Grigoriev I.V."/>
            <person name="Martin F.M."/>
            <person name="Pujade-Renaud V."/>
        </authorList>
    </citation>
    <scope>NUCLEOTIDE SEQUENCE [LARGE SCALE GENOMIC DNA]</scope>
    <source>
        <strain evidence="3 4">Philippines</strain>
    </source>
</reference>
<dbReference type="OrthoDB" id="3533395at2759"/>
<dbReference type="AlphaFoldDB" id="A0A2T2P066"/>
<feature type="domain" description="DUF7607" evidence="2">
    <location>
        <begin position="74"/>
        <end position="183"/>
    </location>
</feature>
<evidence type="ECO:0000313" key="4">
    <source>
        <dbReference type="Proteomes" id="UP000240883"/>
    </source>
</evidence>
<dbReference type="EMBL" id="KZ678131">
    <property type="protein sequence ID" value="PSN70906.1"/>
    <property type="molecule type" value="Genomic_DNA"/>
</dbReference>
<feature type="region of interest" description="Disordered" evidence="1">
    <location>
        <begin position="211"/>
        <end position="248"/>
    </location>
</feature>
<proteinExistence type="predicted"/>
<feature type="non-terminal residue" evidence="3">
    <location>
        <position position="460"/>
    </location>
</feature>
<dbReference type="Proteomes" id="UP000240883">
    <property type="component" value="Unassembled WGS sequence"/>
</dbReference>
<dbReference type="InterPro" id="IPR056026">
    <property type="entry name" value="DUF7607"/>
</dbReference>
<keyword evidence="4" id="KW-1185">Reference proteome</keyword>
<organism evidence="3 4">
    <name type="scientific">Corynespora cassiicola Philippines</name>
    <dbReference type="NCBI Taxonomy" id="1448308"/>
    <lineage>
        <taxon>Eukaryota</taxon>
        <taxon>Fungi</taxon>
        <taxon>Dikarya</taxon>
        <taxon>Ascomycota</taxon>
        <taxon>Pezizomycotina</taxon>
        <taxon>Dothideomycetes</taxon>
        <taxon>Pleosporomycetidae</taxon>
        <taxon>Pleosporales</taxon>
        <taxon>Corynesporascaceae</taxon>
        <taxon>Corynespora</taxon>
    </lineage>
</organism>
<protein>
    <recommendedName>
        <fullName evidence="2">DUF7607 domain-containing protein</fullName>
    </recommendedName>
</protein>
<name>A0A2T2P066_CORCC</name>
<gene>
    <name evidence="3" type="ORF">BS50DRAFT_570342</name>
</gene>
<evidence type="ECO:0000313" key="3">
    <source>
        <dbReference type="EMBL" id="PSN70906.1"/>
    </source>
</evidence>
<dbReference type="Pfam" id="PF24580">
    <property type="entry name" value="DUF7607"/>
    <property type="match status" value="1"/>
</dbReference>
<feature type="compositionally biased region" description="Polar residues" evidence="1">
    <location>
        <begin position="224"/>
        <end position="234"/>
    </location>
</feature>
<evidence type="ECO:0000259" key="2">
    <source>
        <dbReference type="Pfam" id="PF24580"/>
    </source>
</evidence>